<keyword evidence="2" id="KW-1185">Reference proteome</keyword>
<dbReference type="OrthoDB" id="1424894at2759"/>
<dbReference type="PANTHER" id="PTHR14791:SF42">
    <property type="entry name" value="F16L1.2 PROTEIN"/>
    <property type="match status" value="1"/>
</dbReference>
<sequence>MTSELENLSKKRKLEESLGGDEGSFMKRLKSVFDMELQLETRLPSEWQRCLDLQSELIHFYNTMTRTRTCKVQSRSPEPTSTGHISLDLELNHPCDLLRKVNASDHRFITRVDSVDEQINCSMRNLSWLVTEENEEERKEMVAIVCSRCYMLVMLIKSSPACPN</sequence>
<accession>A0A6A3C478</accession>
<protein>
    <submittedName>
        <fullName evidence="1">Uncharacterized protein</fullName>
    </submittedName>
</protein>
<evidence type="ECO:0000313" key="1">
    <source>
        <dbReference type="EMBL" id="KAE8723696.1"/>
    </source>
</evidence>
<dbReference type="AlphaFoldDB" id="A0A6A3C478"/>
<dbReference type="PANTHER" id="PTHR14791">
    <property type="entry name" value="BOMB/KIRA PROTEINS"/>
    <property type="match status" value="1"/>
</dbReference>
<reference evidence="1" key="1">
    <citation type="submission" date="2019-09" db="EMBL/GenBank/DDBJ databases">
        <title>Draft genome information of white flower Hibiscus syriacus.</title>
        <authorList>
            <person name="Kim Y.-M."/>
        </authorList>
    </citation>
    <scope>NUCLEOTIDE SEQUENCE [LARGE SCALE GENOMIC DNA]</scope>
    <source>
        <strain evidence="1">YM2019G1</strain>
    </source>
</reference>
<gene>
    <name evidence="1" type="ORF">F3Y22_tig00011871pilonHSYRG00004</name>
</gene>
<proteinExistence type="predicted"/>
<dbReference type="InterPro" id="IPR051105">
    <property type="entry name" value="WWC/KIBRA_Hippo_Reg"/>
</dbReference>
<dbReference type="EMBL" id="VEPZ02000509">
    <property type="protein sequence ID" value="KAE8723696.1"/>
    <property type="molecule type" value="Genomic_DNA"/>
</dbReference>
<evidence type="ECO:0000313" key="2">
    <source>
        <dbReference type="Proteomes" id="UP000436088"/>
    </source>
</evidence>
<organism evidence="1 2">
    <name type="scientific">Hibiscus syriacus</name>
    <name type="common">Rose of Sharon</name>
    <dbReference type="NCBI Taxonomy" id="106335"/>
    <lineage>
        <taxon>Eukaryota</taxon>
        <taxon>Viridiplantae</taxon>
        <taxon>Streptophyta</taxon>
        <taxon>Embryophyta</taxon>
        <taxon>Tracheophyta</taxon>
        <taxon>Spermatophyta</taxon>
        <taxon>Magnoliopsida</taxon>
        <taxon>eudicotyledons</taxon>
        <taxon>Gunneridae</taxon>
        <taxon>Pentapetalae</taxon>
        <taxon>rosids</taxon>
        <taxon>malvids</taxon>
        <taxon>Malvales</taxon>
        <taxon>Malvaceae</taxon>
        <taxon>Malvoideae</taxon>
        <taxon>Hibiscus</taxon>
    </lineage>
</organism>
<comment type="caution">
    <text evidence="1">The sequence shown here is derived from an EMBL/GenBank/DDBJ whole genome shotgun (WGS) entry which is preliminary data.</text>
</comment>
<name>A0A6A3C478_HIBSY</name>
<dbReference type="Proteomes" id="UP000436088">
    <property type="component" value="Unassembled WGS sequence"/>
</dbReference>